<reference evidence="1 2" key="1">
    <citation type="submission" date="2020-05" db="EMBL/GenBank/DDBJ databases">
        <title>Genome sequence of Kribbella sandramycini ATCC 39419.</title>
        <authorList>
            <person name="Maclea K.S."/>
            <person name="Fair J.L."/>
        </authorList>
    </citation>
    <scope>NUCLEOTIDE SEQUENCE [LARGE SCALE GENOMIC DNA]</scope>
    <source>
        <strain evidence="1 2">ATCC 39419</strain>
    </source>
</reference>
<comment type="caution">
    <text evidence="1">The sequence shown here is derived from an EMBL/GenBank/DDBJ whole genome shotgun (WGS) entry which is preliminary data.</text>
</comment>
<dbReference type="AlphaFoldDB" id="A0A7Y4P2R5"/>
<protein>
    <submittedName>
        <fullName evidence="1">Uncharacterized protein</fullName>
    </submittedName>
</protein>
<proteinExistence type="predicted"/>
<keyword evidence="2" id="KW-1185">Reference proteome</keyword>
<accession>A0A7Y4P2R5</accession>
<gene>
    <name evidence="1" type="ORF">HPO96_36085</name>
</gene>
<organism evidence="1 2">
    <name type="scientific">Kribbella sandramycini</name>
    <dbReference type="NCBI Taxonomy" id="60450"/>
    <lineage>
        <taxon>Bacteria</taxon>
        <taxon>Bacillati</taxon>
        <taxon>Actinomycetota</taxon>
        <taxon>Actinomycetes</taxon>
        <taxon>Propionibacteriales</taxon>
        <taxon>Kribbellaceae</taxon>
        <taxon>Kribbella</taxon>
    </lineage>
</organism>
<evidence type="ECO:0000313" key="2">
    <source>
        <dbReference type="Proteomes" id="UP000534306"/>
    </source>
</evidence>
<name>A0A7Y4P2R5_9ACTN</name>
<dbReference type="RefSeq" id="WP_238358338.1">
    <property type="nucleotide sequence ID" value="NZ_JACHKF010000001.1"/>
</dbReference>
<dbReference type="Proteomes" id="UP000534306">
    <property type="component" value="Unassembled WGS sequence"/>
</dbReference>
<sequence length="128" mass="14405">MTLVRVGSVVQRVRWRSIPDKYVAPRVLETRAEALEFSEQHLVWLEYLMEFPEGEAALGTPKGEWDQPDPVPGDQVVQVSTWFDDTSYSDPAAVVAAAPAGVITEVQQILWIGPQRVEVYNRHSVDKT</sequence>
<dbReference type="EMBL" id="JABJRC010000015">
    <property type="protein sequence ID" value="NOL45677.1"/>
    <property type="molecule type" value="Genomic_DNA"/>
</dbReference>
<evidence type="ECO:0000313" key="1">
    <source>
        <dbReference type="EMBL" id="NOL45677.1"/>
    </source>
</evidence>